<evidence type="ECO:0000259" key="4">
    <source>
        <dbReference type="PROSITE" id="PS51332"/>
    </source>
</evidence>
<dbReference type="InterPro" id="IPR036594">
    <property type="entry name" value="Meth_synthase_dom"/>
</dbReference>
<dbReference type="GO" id="GO:0008705">
    <property type="term" value="F:methionine synthase activity"/>
    <property type="evidence" value="ECO:0007669"/>
    <property type="project" value="TreeGrafter"/>
</dbReference>
<evidence type="ECO:0000313" key="6">
    <source>
        <dbReference type="EMBL" id="GAG17774.1"/>
    </source>
</evidence>
<dbReference type="PANTHER" id="PTHR45833:SF1">
    <property type="entry name" value="METHIONINE SYNTHASE"/>
    <property type="match status" value="1"/>
</dbReference>
<sequence>MSETLKQLQQAVILGEPDQARELATQVLEAGIVPLTAIEEALNPGMQVMGDRFECGECFLPDLIMAAEAMKGAMAVFEPALMAREEQRHVLGTVVIGTVEGDIHGIGKSLVATMLSAAGFQVHDLGVDVPAGEFVERVQETGANVVGLSALLTTTMRSQEVVIEALKEAGLREQVLVIIGGAPTGPEWAQSIGADAHAENASETVVVVKQLLGV</sequence>
<dbReference type="AlphaFoldDB" id="X0VHI7"/>
<dbReference type="SUPFAM" id="SSF47644">
    <property type="entry name" value="Methionine synthase domain"/>
    <property type="match status" value="1"/>
</dbReference>
<dbReference type="InterPro" id="IPR012741">
    <property type="entry name" value="Corrinoid_p"/>
</dbReference>
<name>X0VHI7_9ZZZZ</name>
<dbReference type="GO" id="GO:0005829">
    <property type="term" value="C:cytosol"/>
    <property type="evidence" value="ECO:0007669"/>
    <property type="project" value="TreeGrafter"/>
</dbReference>
<dbReference type="InterPro" id="IPR003759">
    <property type="entry name" value="Cbl-bd_cap"/>
</dbReference>
<dbReference type="SUPFAM" id="SSF52242">
    <property type="entry name" value="Cobalamin (vitamin B12)-binding domain"/>
    <property type="match status" value="1"/>
</dbReference>
<evidence type="ECO:0008006" key="7">
    <source>
        <dbReference type="Google" id="ProtNLM"/>
    </source>
</evidence>
<feature type="domain" description="B12-binding" evidence="4">
    <location>
        <begin position="91"/>
        <end position="214"/>
    </location>
</feature>
<dbReference type="Gene3D" id="3.40.50.280">
    <property type="entry name" value="Cobalamin-binding domain"/>
    <property type="match status" value="1"/>
</dbReference>
<comment type="caution">
    <text evidence="6">The sequence shown here is derived from an EMBL/GenBank/DDBJ whole genome shotgun (WGS) entry which is preliminary data.</text>
</comment>
<dbReference type="NCBIfam" id="TIGR02370">
    <property type="entry name" value="pyl_corrinoid"/>
    <property type="match status" value="1"/>
</dbReference>
<dbReference type="Pfam" id="PF02607">
    <property type="entry name" value="B12-binding_2"/>
    <property type="match status" value="1"/>
</dbReference>
<dbReference type="GO" id="GO:0046653">
    <property type="term" value="P:tetrahydrofolate metabolic process"/>
    <property type="evidence" value="ECO:0007669"/>
    <property type="project" value="TreeGrafter"/>
</dbReference>
<gene>
    <name evidence="6" type="ORF">S01H1_54502</name>
</gene>
<dbReference type="Gene3D" id="1.10.1240.10">
    <property type="entry name" value="Methionine synthase domain"/>
    <property type="match status" value="1"/>
</dbReference>
<dbReference type="GO" id="GO:0031419">
    <property type="term" value="F:cobalamin binding"/>
    <property type="evidence" value="ECO:0007669"/>
    <property type="project" value="InterPro"/>
</dbReference>
<evidence type="ECO:0000259" key="5">
    <source>
        <dbReference type="PROSITE" id="PS51337"/>
    </source>
</evidence>
<proteinExistence type="inferred from homology"/>
<organism evidence="6">
    <name type="scientific">marine sediment metagenome</name>
    <dbReference type="NCBI Taxonomy" id="412755"/>
    <lineage>
        <taxon>unclassified sequences</taxon>
        <taxon>metagenomes</taxon>
        <taxon>ecological metagenomes</taxon>
    </lineage>
</organism>
<comment type="similarity">
    <text evidence="1">Belongs to the methylamine corrinoid protein family.</text>
</comment>
<protein>
    <recommendedName>
        <fullName evidence="7">B12-binding domain-containing protein</fullName>
    </recommendedName>
</protein>
<keyword evidence="2" id="KW-0479">Metal-binding</keyword>
<feature type="domain" description="B12-binding N-terminal" evidence="5">
    <location>
        <begin position="1"/>
        <end position="89"/>
    </location>
</feature>
<dbReference type="InterPro" id="IPR050554">
    <property type="entry name" value="Met_Synthase/Corrinoid"/>
</dbReference>
<dbReference type="InterPro" id="IPR036724">
    <property type="entry name" value="Cobalamin-bd_sf"/>
</dbReference>
<accession>X0VHI7</accession>
<dbReference type="CDD" id="cd02070">
    <property type="entry name" value="corrinoid_protein_B12-BD"/>
    <property type="match status" value="1"/>
</dbReference>
<dbReference type="SMART" id="SM01018">
    <property type="entry name" value="B12-binding_2"/>
    <property type="match status" value="1"/>
</dbReference>
<dbReference type="GO" id="GO:0015948">
    <property type="term" value="P:methanogenesis"/>
    <property type="evidence" value="ECO:0007669"/>
    <property type="project" value="InterPro"/>
</dbReference>
<dbReference type="GO" id="GO:0050667">
    <property type="term" value="P:homocysteine metabolic process"/>
    <property type="evidence" value="ECO:0007669"/>
    <property type="project" value="TreeGrafter"/>
</dbReference>
<dbReference type="Pfam" id="PF02310">
    <property type="entry name" value="B12-binding"/>
    <property type="match status" value="1"/>
</dbReference>
<dbReference type="PROSITE" id="PS51337">
    <property type="entry name" value="B12_BINDING_NTER"/>
    <property type="match status" value="1"/>
</dbReference>
<dbReference type="GO" id="GO:0050897">
    <property type="term" value="F:cobalt ion binding"/>
    <property type="evidence" value="ECO:0007669"/>
    <property type="project" value="InterPro"/>
</dbReference>
<evidence type="ECO:0000256" key="1">
    <source>
        <dbReference type="ARBA" id="ARBA00010854"/>
    </source>
</evidence>
<dbReference type="EMBL" id="BARS01035370">
    <property type="protein sequence ID" value="GAG17774.1"/>
    <property type="molecule type" value="Genomic_DNA"/>
</dbReference>
<dbReference type="PROSITE" id="PS51332">
    <property type="entry name" value="B12_BINDING"/>
    <property type="match status" value="1"/>
</dbReference>
<dbReference type="InterPro" id="IPR006158">
    <property type="entry name" value="Cobalamin-bd"/>
</dbReference>
<evidence type="ECO:0000256" key="2">
    <source>
        <dbReference type="ARBA" id="ARBA00022723"/>
    </source>
</evidence>
<dbReference type="PANTHER" id="PTHR45833">
    <property type="entry name" value="METHIONINE SYNTHASE"/>
    <property type="match status" value="1"/>
</dbReference>
<reference evidence="6" key="1">
    <citation type="journal article" date="2014" name="Front. Microbiol.">
        <title>High frequency of phylogenetically diverse reductive dehalogenase-homologous genes in deep subseafloor sedimentary metagenomes.</title>
        <authorList>
            <person name="Kawai M."/>
            <person name="Futagami T."/>
            <person name="Toyoda A."/>
            <person name="Takaki Y."/>
            <person name="Nishi S."/>
            <person name="Hori S."/>
            <person name="Arai W."/>
            <person name="Tsubouchi T."/>
            <person name="Morono Y."/>
            <person name="Uchiyama I."/>
            <person name="Ito T."/>
            <person name="Fujiyama A."/>
            <person name="Inagaki F."/>
            <person name="Takami H."/>
        </authorList>
    </citation>
    <scope>NUCLEOTIDE SEQUENCE</scope>
    <source>
        <strain evidence="6">Expedition CK06-06</strain>
    </source>
</reference>
<evidence type="ECO:0000256" key="3">
    <source>
        <dbReference type="ARBA" id="ARBA00023285"/>
    </source>
</evidence>
<keyword evidence="3" id="KW-0170">Cobalt</keyword>
<dbReference type="FunFam" id="3.40.50.280:FF:000003">
    <property type="entry name" value="Dimethylamine methyltransferase corrinoid protein"/>
    <property type="match status" value="1"/>
</dbReference>